<dbReference type="Proteomes" id="UP000807504">
    <property type="component" value="Unassembled WGS sequence"/>
</dbReference>
<keyword evidence="1" id="KW-0732">Signal</keyword>
<evidence type="ECO:0000313" key="3">
    <source>
        <dbReference type="Proteomes" id="UP000807504"/>
    </source>
</evidence>
<sequence>MCVNLIACWFCVSIRLFFQEYDLEANYLLKDMYAYNIIKLATELDYISEDRVNEIRSSMASNKKKRRTEEGKLDFNQDWRSFLHFIGTQMFPNCVHLAMKNSHTIKSQSEKDRMRTMPILTRITSQTIDSNGNCLDLKTKICGRGKFTGIQEQIGELERPEMMYITQAQVDTLKEIPRVEALIFDAWNSLQSGEEVAYGSADDLQVDHLVRASVSCMNIIKK</sequence>
<reference evidence="2" key="2">
    <citation type="submission" date="2020-06" db="EMBL/GenBank/DDBJ databases">
        <authorList>
            <person name="Sheffer M."/>
        </authorList>
    </citation>
    <scope>NUCLEOTIDE SEQUENCE</scope>
</reference>
<evidence type="ECO:0000256" key="1">
    <source>
        <dbReference type="SAM" id="SignalP"/>
    </source>
</evidence>
<keyword evidence="3" id="KW-1185">Reference proteome</keyword>
<organism evidence="2 3">
    <name type="scientific">Argiope bruennichi</name>
    <name type="common">Wasp spider</name>
    <name type="synonym">Aranea bruennichi</name>
    <dbReference type="NCBI Taxonomy" id="94029"/>
    <lineage>
        <taxon>Eukaryota</taxon>
        <taxon>Metazoa</taxon>
        <taxon>Ecdysozoa</taxon>
        <taxon>Arthropoda</taxon>
        <taxon>Chelicerata</taxon>
        <taxon>Arachnida</taxon>
        <taxon>Araneae</taxon>
        <taxon>Araneomorphae</taxon>
        <taxon>Entelegynae</taxon>
        <taxon>Araneoidea</taxon>
        <taxon>Araneidae</taxon>
        <taxon>Argiope</taxon>
    </lineage>
</organism>
<reference evidence="2" key="1">
    <citation type="journal article" date="2020" name="bioRxiv">
        <title>Chromosome-level reference genome of the European wasp spider Argiope bruennichi: a resource for studies on range expansion and evolutionary adaptation.</title>
        <authorList>
            <person name="Sheffer M.M."/>
            <person name="Hoppe A."/>
            <person name="Krehenwinkel H."/>
            <person name="Uhl G."/>
            <person name="Kuss A.W."/>
            <person name="Jensen L."/>
            <person name="Jensen C."/>
            <person name="Gillespie R.G."/>
            <person name="Hoff K.J."/>
            <person name="Prost S."/>
        </authorList>
    </citation>
    <scope>NUCLEOTIDE SEQUENCE</scope>
</reference>
<name>A0A8T0EKA8_ARGBR</name>
<gene>
    <name evidence="2" type="ORF">HNY73_016946</name>
</gene>
<dbReference type="EMBL" id="JABXBU010002227">
    <property type="protein sequence ID" value="KAF8774392.1"/>
    <property type="molecule type" value="Genomic_DNA"/>
</dbReference>
<feature type="chain" id="PRO_5035726826" evidence="1">
    <location>
        <begin position="20"/>
        <end position="222"/>
    </location>
</feature>
<evidence type="ECO:0000313" key="2">
    <source>
        <dbReference type="EMBL" id="KAF8774392.1"/>
    </source>
</evidence>
<feature type="signal peptide" evidence="1">
    <location>
        <begin position="1"/>
        <end position="19"/>
    </location>
</feature>
<protein>
    <submittedName>
        <fullName evidence="2">Uncharacterized protein</fullName>
    </submittedName>
</protein>
<dbReference type="AlphaFoldDB" id="A0A8T0EKA8"/>
<accession>A0A8T0EKA8</accession>
<comment type="caution">
    <text evidence="2">The sequence shown here is derived from an EMBL/GenBank/DDBJ whole genome shotgun (WGS) entry which is preliminary data.</text>
</comment>
<proteinExistence type="predicted"/>